<dbReference type="InterPro" id="IPR036922">
    <property type="entry name" value="Rieske_2Fe-2S_sf"/>
</dbReference>
<evidence type="ECO:0000259" key="6">
    <source>
        <dbReference type="PROSITE" id="PS51296"/>
    </source>
</evidence>
<keyword evidence="2" id="KW-0479">Metal-binding</keyword>
<evidence type="ECO:0000313" key="7">
    <source>
        <dbReference type="EMBL" id="MFC3181239.1"/>
    </source>
</evidence>
<dbReference type="SUPFAM" id="SSF50022">
    <property type="entry name" value="ISP domain"/>
    <property type="match status" value="1"/>
</dbReference>
<proteinExistence type="predicted"/>
<dbReference type="EMBL" id="JBHRTO010000001">
    <property type="protein sequence ID" value="MFC3181239.1"/>
    <property type="molecule type" value="Genomic_DNA"/>
</dbReference>
<comment type="caution">
    <text evidence="7">The sequence shown here is derived from an EMBL/GenBank/DDBJ whole genome shotgun (WGS) entry which is preliminary data.</text>
</comment>
<dbReference type="InterPro" id="IPR050584">
    <property type="entry name" value="Cholesterol_7-desaturase"/>
</dbReference>
<dbReference type="Pfam" id="PF00355">
    <property type="entry name" value="Rieske"/>
    <property type="match status" value="1"/>
</dbReference>
<sequence>MSIWIANGLSQDLPPGVVMAGAWRGAELAIWRSASGRLAAWGDRCPHRGMRLSHGFVRGETLSCIYHGWVYGSDGGCRKIPAHPAMVPPAAIKAETYQCVEADGVIWVAPAGVEAAAPDLAGLTPVRSVTLRADRAALAQALPGAVVEGDLWRVPAMGAVLALQDRAEGLGLHALCHDATQRVAVSRWLDGVLRLAEEEALA</sequence>
<evidence type="ECO:0000256" key="4">
    <source>
        <dbReference type="ARBA" id="ARBA00023004"/>
    </source>
</evidence>
<evidence type="ECO:0000256" key="3">
    <source>
        <dbReference type="ARBA" id="ARBA00023002"/>
    </source>
</evidence>
<keyword evidence="5" id="KW-0411">Iron-sulfur</keyword>
<evidence type="ECO:0000256" key="5">
    <source>
        <dbReference type="ARBA" id="ARBA00023014"/>
    </source>
</evidence>
<keyword evidence="4" id="KW-0408">Iron</keyword>
<reference evidence="8" key="1">
    <citation type="journal article" date="2019" name="Int. J. Syst. Evol. Microbiol.">
        <title>The Global Catalogue of Microorganisms (GCM) 10K type strain sequencing project: providing services to taxonomists for standard genome sequencing and annotation.</title>
        <authorList>
            <consortium name="The Broad Institute Genomics Platform"/>
            <consortium name="The Broad Institute Genome Sequencing Center for Infectious Disease"/>
            <person name="Wu L."/>
            <person name="Ma J."/>
        </authorList>
    </citation>
    <scope>NUCLEOTIDE SEQUENCE [LARGE SCALE GENOMIC DNA]</scope>
    <source>
        <strain evidence="8">KCTC 52039</strain>
    </source>
</reference>
<dbReference type="PROSITE" id="PS00570">
    <property type="entry name" value="RING_HYDROXYL_ALPHA"/>
    <property type="match status" value="1"/>
</dbReference>
<evidence type="ECO:0000256" key="2">
    <source>
        <dbReference type="ARBA" id="ARBA00022723"/>
    </source>
</evidence>
<dbReference type="PROSITE" id="PS51296">
    <property type="entry name" value="RIESKE"/>
    <property type="match status" value="1"/>
</dbReference>
<keyword evidence="1" id="KW-0001">2Fe-2S</keyword>
<keyword evidence="8" id="KW-1185">Reference proteome</keyword>
<dbReference type="RefSeq" id="WP_380072847.1">
    <property type="nucleotide sequence ID" value="NZ_JBHRTO010000001.1"/>
</dbReference>
<dbReference type="Gene3D" id="2.102.10.10">
    <property type="entry name" value="Rieske [2Fe-2S] iron-sulphur domain"/>
    <property type="match status" value="1"/>
</dbReference>
<evidence type="ECO:0000256" key="1">
    <source>
        <dbReference type="ARBA" id="ARBA00022714"/>
    </source>
</evidence>
<feature type="domain" description="Rieske" evidence="6">
    <location>
        <begin position="5"/>
        <end position="108"/>
    </location>
</feature>
<dbReference type="InterPro" id="IPR017941">
    <property type="entry name" value="Rieske_2Fe-2S"/>
</dbReference>
<dbReference type="PANTHER" id="PTHR21266">
    <property type="entry name" value="IRON-SULFUR DOMAIN CONTAINING PROTEIN"/>
    <property type="match status" value="1"/>
</dbReference>
<evidence type="ECO:0000313" key="8">
    <source>
        <dbReference type="Proteomes" id="UP001595547"/>
    </source>
</evidence>
<dbReference type="PANTHER" id="PTHR21266:SF60">
    <property type="entry name" value="3-KETOSTEROID-9-ALPHA-MONOOXYGENASE, OXYGENASE COMPONENT"/>
    <property type="match status" value="1"/>
</dbReference>
<dbReference type="InterPro" id="IPR015881">
    <property type="entry name" value="ARHD_Rieske_2Fe_2S"/>
</dbReference>
<keyword evidence="3" id="KW-0560">Oxidoreductase</keyword>
<accession>A0ABV7J2Q5</accession>
<name>A0ABV7J2Q5_9RHOB</name>
<gene>
    <name evidence="7" type="ORF">ACFOGH_09585</name>
</gene>
<dbReference type="Proteomes" id="UP001595547">
    <property type="component" value="Unassembled WGS sequence"/>
</dbReference>
<organism evidence="7 8">
    <name type="scientific">Cypionkella sinensis</name>
    <dbReference type="NCBI Taxonomy" id="1756043"/>
    <lineage>
        <taxon>Bacteria</taxon>
        <taxon>Pseudomonadati</taxon>
        <taxon>Pseudomonadota</taxon>
        <taxon>Alphaproteobacteria</taxon>
        <taxon>Rhodobacterales</taxon>
        <taxon>Paracoccaceae</taxon>
        <taxon>Cypionkella</taxon>
    </lineage>
</organism>
<protein>
    <submittedName>
        <fullName evidence="7">Rieske 2Fe-2S domain-containing protein</fullName>
    </submittedName>
</protein>